<keyword evidence="4 10" id="KW-0812">Transmembrane</keyword>
<evidence type="ECO:0000256" key="8">
    <source>
        <dbReference type="ARBA" id="ARBA00023170"/>
    </source>
</evidence>
<accession>A0A0P4WDG0</accession>
<sequence length="281" mass="31334">MVAGISSTEALREAREEAGTEGVEAWEVWSTLSSPKLAEELDVDESFLLGLNLTEAAAVAAGGVSVLAEEQCDALRRLNHSLPNTTACLGHAPQFTPESQVRTIVLAVMAVLSLVGNTATIVSIAREKRRSRSTVYTLIHHLSVADLFVTFACLTTEAVWTFTVQWFAGNFLCKFIKYMQMFSLYLSTFILVLIGVDRFTAVRYPMRRSDTQRHCSYSIIFVWVLSGILSIPQVSIHHFPSSSVRHMSIACGTHLSFRYTGVKQVILFVLAESMIKYKYYF</sequence>
<dbReference type="InterPro" id="IPR017452">
    <property type="entry name" value="GPCR_Rhodpsn_7TM"/>
</dbReference>
<name>A0A0P4WDG0_SCYOL</name>
<evidence type="ECO:0000256" key="7">
    <source>
        <dbReference type="ARBA" id="ARBA00023136"/>
    </source>
</evidence>
<dbReference type="PROSITE" id="PS00237">
    <property type="entry name" value="G_PROTEIN_RECEP_F1_1"/>
    <property type="match status" value="1"/>
</dbReference>
<evidence type="ECO:0000256" key="5">
    <source>
        <dbReference type="ARBA" id="ARBA00022989"/>
    </source>
</evidence>
<evidence type="ECO:0000256" key="6">
    <source>
        <dbReference type="ARBA" id="ARBA00023040"/>
    </source>
</evidence>
<keyword evidence="8 10" id="KW-0675">Receptor</keyword>
<dbReference type="Gene3D" id="1.20.1070.10">
    <property type="entry name" value="Rhodopsin 7-helix transmembrane proteins"/>
    <property type="match status" value="1"/>
</dbReference>
<proteinExistence type="inferred from homology"/>
<dbReference type="Pfam" id="PF00001">
    <property type="entry name" value="7tm_1"/>
    <property type="match status" value="1"/>
</dbReference>
<dbReference type="SUPFAM" id="SSF81321">
    <property type="entry name" value="Family A G protein-coupled receptor-like"/>
    <property type="match status" value="1"/>
</dbReference>
<dbReference type="GO" id="GO:0035237">
    <property type="term" value="F:corazonin receptor activity"/>
    <property type="evidence" value="ECO:0007669"/>
    <property type="project" value="TreeGrafter"/>
</dbReference>
<evidence type="ECO:0000256" key="9">
    <source>
        <dbReference type="ARBA" id="ARBA00023224"/>
    </source>
</evidence>
<keyword evidence="6 10" id="KW-0297">G-protein coupled receptor</keyword>
<comment type="subcellular location">
    <subcellularLocation>
        <location evidence="1">Cell membrane</location>
        <topology evidence="1">Multi-pass membrane protein</topology>
    </subcellularLocation>
</comment>
<keyword evidence="5 11" id="KW-1133">Transmembrane helix</keyword>
<evidence type="ECO:0000256" key="3">
    <source>
        <dbReference type="ARBA" id="ARBA00022475"/>
    </source>
</evidence>
<evidence type="ECO:0000256" key="2">
    <source>
        <dbReference type="ARBA" id="ARBA00010663"/>
    </source>
</evidence>
<dbReference type="PANTHER" id="PTHR24230:SF163">
    <property type="entry name" value="CORAZONIN RECEPTOR, ISOFORM B"/>
    <property type="match status" value="1"/>
</dbReference>
<keyword evidence="9 10" id="KW-0807">Transducer</keyword>
<dbReference type="PROSITE" id="PS50262">
    <property type="entry name" value="G_PROTEIN_RECEP_F1_2"/>
    <property type="match status" value="1"/>
</dbReference>
<dbReference type="InterPro" id="IPR000276">
    <property type="entry name" value="GPCR_Rhodpsn"/>
</dbReference>
<feature type="transmembrane region" description="Helical" evidence="11">
    <location>
        <begin position="104"/>
        <end position="125"/>
    </location>
</feature>
<dbReference type="AlphaFoldDB" id="A0A0P4WDG0"/>
<evidence type="ECO:0000256" key="4">
    <source>
        <dbReference type="ARBA" id="ARBA00022692"/>
    </source>
</evidence>
<evidence type="ECO:0000256" key="10">
    <source>
        <dbReference type="RuleBase" id="RU000688"/>
    </source>
</evidence>
<evidence type="ECO:0000259" key="12">
    <source>
        <dbReference type="PROSITE" id="PS50262"/>
    </source>
</evidence>
<dbReference type="EMBL" id="GDRN01048104">
    <property type="protein sequence ID" value="JAI66681.1"/>
    <property type="molecule type" value="Transcribed_RNA"/>
</dbReference>
<feature type="transmembrane region" description="Helical" evidence="11">
    <location>
        <begin position="217"/>
        <end position="236"/>
    </location>
</feature>
<evidence type="ECO:0000313" key="13">
    <source>
        <dbReference type="EMBL" id="JAI66681.1"/>
    </source>
</evidence>
<reference evidence="13" key="1">
    <citation type="submission" date="2015-09" db="EMBL/GenBank/DDBJ databases">
        <title>Scylla olivacea transcriptome.</title>
        <authorList>
            <person name="Ikhwanuddin M."/>
        </authorList>
    </citation>
    <scope>NUCLEOTIDE SEQUENCE</scope>
</reference>
<dbReference type="GO" id="GO:0005886">
    <property type="term" value="C:plasma membrane"/>
    <property type="evidence" value="ECO:0007669"/>
    <property type="project" value="UniProtKB-SubCell"/>
</dbReference>
<dbReference type="PRINTS" id="PR00237">
    <property type="entry name" value="GPCRRHODOPSN"/>
</dbReference>
<feature type="transmembrane region" description="Helical" evidence="11">
    <location>
        <begin position="175"/>
        <end position="196"/>
    </location>
</feature>
<dbReference type="PANTHER" id="PTHR24230">
    <property type="entry name" value="G-PROTEIN COUPLED RECEPTOR"/>
    <property type="match status" value="1"/>
</dbReference>
<evidence type="ECO:0000256" key="1">
    <source>
        <dbReference type="ARBA" id="ARBA00004651"/>
    </source>
</evidence>
<organism evidence="13">
    <name type="scientific">Scylla olivacea</name>
    <name type="common">Orange mud crab</name>
    <name type="synonym">Cancer olivacea</name>
    <dbReference type="NCBI Taxonomy" id="85551"/>
    <lineage>
        <taxon>Eukaryota</taxon>
        <taxon>Metazoa</taxon>
        <taxon>Ecdysozoa</taxon>
        <taxon>Arthropoda</taxon>
        <taxon>Crustacea</taxon>
        <taxon>Multicrustacea</taxon>
        <taxon>Malacostraca</taxon>
        <taxon>Eumalacostraca</taxon>
        <taxon>Eucarida</taxon>
        <taxon>Decapoda</taxon>
        <taxon>Pleocyemata</taxon>
        <taxon>Brachyura</taxon>
        <taxon>Eubrachyura</taxon>
        <taxon>Portunoidea</taxon>
        <taxon>Portunidae</taxon>
        <taxon>Portuninae</taxon>
        <taxon>Scylla</taxon>
    </lineage>
</organism>
<feature type="domain" description="G-protein coupled receptors family 1 profile" evidence="12">
    <location>
        <begin position="116"/>
        <end position="281"/>
    </location>
</feature>
<protein>
    <recommendedName>
        <fullName evidence="12">G-protein coupled receptors family 1 profile domain-containing protein</fullName>
    </recommendedName>
</protein>
<keyword evidence="3" id="KW-1003">Cell membrane</keyword>
<comment type="similarity">
    <text evidence="2 10">Belongs to the G-protein coupled receptor 1 family.</text>
</comment>
<keyword evidence="7 11" id="KW-0472">Membrane</keyword>
<feature type="transmembrane region" description="Helical" evidence="11">
    <location>
        <begin position="137"/>
        <end position="163"/>
    </location>
</feature>
<evidence type="ECO:0000256" key="11">
    <source>
        <dbReference type="SAM" id="Phobius"/>
    </source>
</evidence>